<dbReference type="SUPFAM" id="SSF103481">
    <property type="entry name" value="Multidrug resistance efflux transporter EmrE"/>
    <property type="match status" value="2"/>
</dbReference>
<dbReference type="InterPro" id="IPR000620">
    <property type="entry name" value="EamA_dom"/>
</dbReference>
<dbReference type="Proteomes" id="UP000244867">
    <property type="component" value="Unassembled WGS sequence"/>
</dbReference>
<feature type="transmembrane region" description="Helical" evidence="6">
    <location>
        <begin position="153"/>
        <end position="174"/>
    </location>
</feature>
<feature type="domain" description="EamA" evidence="7">
    <location>
        <begin position="18"/>
        <end position="146"/>
    </location>
</feature>
<accession>A0A2R7YSL9</accession>
<evidence type="ECO:0000313" key="8">
    <source>
        <dbReference type="EMBL" id="PUA79408.1"/>
    </source>
</evidence>
<dbReference type="AlphaFoldDB" id="A0A2R7YSL9"/>
<feature type="transmembrane region" description="Helical" evidence="6">
    <location>
        <begin position="276"/>
        <end position="296"/>
    </location>
</feature>
<dbReference type="EMBL" id="PYXZ01000010">
    <property type="protein sequence ID" value="PUA79408.1"/>
    <property type="molecule type" value="Genomic_DNA"/>
</dbReference>
<keyword evidence="4 6" id="KW-1133">Transmembrane helix</keyword>
<evidence type="ECO:0000259" key="7">
    <source>
        <dbReference type="Pfam" id="PF00892"/>
    </source>
</evidence>
<dbReference type="GO" id="GO:0016020">
    <property type="term" value="C:membrane"/>
    <property type="evidence" value="ECO:0007669"/>
    <property type="project" value="UniProtKB-SubCell"/>
</dbReference>
<feature type="transmembrane region" description="Helical" evidence="6">
    <location>
        <begin position="74"/>
        <end position="95"/>
    </location>
</feature>
<evidence type="ECO:0000256" key="4">
    <source>
        <dbReference type="ARBA" id="ARBA00022989"/>
    </source>
</evidence>
<evidence type="ECO:0000256" key="2">
    <source>
        <dbReference type="ARBA" id="ARBA00007362"/>
    </source>
</evidence>
<keyword evidence="3 6" id="KW-0812">Transmembrane</keyword>
<dbReference type="InterPro" id="IPR050638">
    <property type="entry name" value="AA-Vitamin_Transporters"/>
</dbReference>
<comment type="subcellular location">
    <subcellularLocation>
        <location evidence="1">Membrane</location>
        <topology evidence="1">Multi-pass membrane protein</topology>
    </subcellularLocation>
</comment>
<name>A0A2R7YSL9_9ACTN</name>
<protein>
    <submittedName>
        <fullName evidence="8">EamA family transporter</fullName>
    </submittedName>
</protein>
<evidence type="ECO:0000313" key="9">
    <source>
        <dbReference type="Proteomes" id="UP000244867"/>
    </source>
</evidence>
<evidence type="ECO:0000256" key="5">
    <source>
        <dbReference type="ARBA" id="ARBA00023136"/>
    </source>
</evidence>
<keyword evidence="5 6" id="KW-0472">Membrane</keyword>
<comment type="similarity">
    <text evidence="2">Belongs to the EamA transporter family.</text>
</comment>
<comment type="caution">
    <text evidence="8">The sequence shown here is derived from an EMBL/GenBank/DDBJ whole genome shotgun (WGS) entry which is preliminary data.</text>
</comment>
<feature type="transmembrane region" description="Helical" evidence="6">
    <location>
        <begin position="219"/>
        <end position="241"/>
    </location>
</feature>
<keyword evidence="9" id="KW-1185">Reference proteome</keyword>
<proteinExistence type="inferred from homology"/>
<feature type="domain" description="EamA" evidence="7">
    <location>
        <begin position="158"/>
        <end position="290"/>
    </location>
</feature>
<sequence length="301" mass="30352">MTDVQARPVGALPLVPAAAFVLVWSSGYISGPYGVEHVAPFTLLALRFVVAAALALVLARMLRGPLRIDRGTAGRIALTGLVMNAVQFGAMYLAFDAGLGPTLASMLHALTPVLTAALAAVFLKEALSRRQLLGLVIGVTGVLIVLGPDVSAAGGPVGIALGVFSAITLSLGTLGQRWIGHGPDPIWSAAIQFSVSAPPLAVLALTLEGTHAVSDPLRGGIAVLFLAIVNSIVGLLLLGALVRRGGAGAGSSLFFLSPPVTAVLAWVVLGETLGPVELVGLVVAVVGVALGTGRAAPRLVS</sequence>
<feature type="transmembrane region" description="Helical" evidence="6">
    <location>
        <begin position="186"/>
        <end position="207"/>
    </location>
</feature>
<gene>
    <name evidence="8" type="ORF">C7S10_18695</name>
</gene>
<feature type="transmembrane region" description="Helical" evidence="6">
    <location>
        <begin position="130"/>
        <end position="147"/>
    </location>
</feature>
<feature type="transmembrane region" description="Helical" evidence="6">
    <location>
        <begin position="41"/>
        <end position="62"/>
    </location>
</feature>
<feature type="transmembrane region" description="Helical" evidence="6">
    <location>
        <begin position="101"/>
        <end position="123"/>
    </location>
</feature>
<evidence type="ECO:0000256" key="6">
    <source>
        <dbReference type="SAM" id="Phobius"/>
    </source>
</evidence>
<reference evidence="8 9" key="1">
    <citation type="submission" date="2018-03" db="EMBL/GenBank/DDBJ databases">
        <authorList>
            <person name="Keele B.F."/>
        </authorList>
    </citation>
    <scope>NUCLEOTIDE SEQUENCE [LARGE SCALE GENOMIC DNA]</scope>
    <source>
        <strain evidence="8 9">IB-3</strain>
    </source>
</reference>
<feature type="transmembrane region" description="Helical" evidence="6">
    <location>
        <begin position="12"/>
        <end position="29"/>
    </location>
</feature>
<dbReference type="PANTHER" id="PTHR32322">
    <property type="entry name" value="INNER MEMBRANE TRANSPORTER"/>
    <property type="match status" value="1"/>
</dbReference>
<evidence type="ECO:0000256" key="1">
    <source>
        <dbReference type="ARBA" id="ARBA00004141"/>
    </source>
</evidence>
<dbReference type="Gene3D" id="1.10.3730.20">
    <property type="match status" value="1"/>
</dbReference>
<dbReference type="PANTHER" id="PTHR32322:SF2">
    <property type="entry name" value="EAMA DOMAIN-CONTAINING PROTEIN"/>
    <property type="match status" value="1"/>
</dbReference>
<dbReference type="Pfam" id="PF00892">
    <property type="entry name" value="EamA"/>
    <property type="match status" value="2"/>
</dbReference>
<dbReference type="OrthoDB" id="4861969at2"/>
<organism evidence="8 9">
    <name type="scientific">Nocardioides currus</name>
    <dbReference type="NCBI Taxonomy" id="2133958"/>
    <lineage>
        <taxon>Bacteria</taxon>
        <taxon>Bacillati</taxon>
        <taxon>Actinomycetota</taxon>
        <taxon>Actinomycetes</taxon>
        <taxon>Propionibacteriales</taxon>
        <taxon>Nocardioidaceae</taxon>
        <taxon>Nocardioides</taxon>
    </lineage>
</organism>
<evidence type="ECO:0000256" key="3">
    <source>
        <dbReference type="ARBA" id="ARBA00022692"/>
    </source>
</evidence>
<feature type="transmembrane region" description="Helical" evidence="6">
    <location>
        <begin position="253"/>
        <end position="270"/>
    </location>
</feature>
<dbReference type="InterPro" id="IPR037185">
    <property type="entry name" value="EmrE-like"/>
</dbReference>